<keyword evidence="2 4" id="KW-0456">Lyase</keyword>
<feature type="domain" description="Alginate lyase" evidence="3">
    <location>
        <begin position="76"/>
        <end position="351"/>
    </location>
</feature>
<protein>
    <submittedName>
        <fullName evidence="4">Alginate lyase</fullName>
    </submittedName>
</protein>
<dbReference type="EMBL" id="VLLI01000015">
    <property type="protein sequence ID" value="TWI95557.1"/>
    <property type="molecule type" value="Genomic_DNA"/>
</dbReference>
<evidence type="ECO:0000259" key="3">
    <source>
        <dbReference type="Pfam" id="PF05426"/>
    </source>
</evidence>
<organism evidence="4 5">
    <name type="scientific">Mucilaginibacter frigoritolerans</name>
    <dbReference type="NCBI Taxonomy" id="652788"/>
    <lineage>
        <taxon>Bacteria</taxon>
        <taxon>Pseudomonadati</taxon>
        <taxon>Bacteroidota</taxon>
        <taxon>Sphingobacteriia</taxon>
        <taxon>Sphingobacteriales</taxon>
        <taxon>Sphingobacteriaceae</taxon>
        <taxon>Mucilaginibacter</taxon>
    </lineage>
</organism>
<dbReference type="InterPro" id="IPR008397">
    <property type="entry name" value="Alginate_lyase_dom"/>
</dbReference>
<dbReference type="SUPFAM" id="SSF48230">
    <property type="entry name" value="Chondroitin AC/alginate lyase"/>
    <property type="match status" value="1"/>
</dbReference>
<dbReference type="InterPro" id="IPR008929">
    <property type="entry name" value="Chondroitin_lyas"/>
</dbReference>
<dbReference type="Gene3D" id="1.50.10.100">
    <property type="entry name" value="Chondroitin AC/alginate lyase"/>
    <property type="match status" value="1"/>
</dbReference>
<accession>A0A562TPT0</accession>
<dbReference type="Pfam" id="PF05426">
    <property type="entry name" value="Alginate_lyase"/>
    <property type="match status" value="1"/>
</dbReference>
<name>A0A562TPT0_9SPHI</name>
<evidence type="ECO:0000313" key="4">
    <source>
        <dbReference type="EMBL" id="TWI95557.1"/>
    </source>
</evidence>
<proteinExistence type="predicted"/>
<dbReference type="OrthoDB" id="7210452at2"/>
<comment type="caution">
    <text evidence="4">The sequence shown here is derived from an EMBL/GenBank/DDBJ whole genome shotgun (WGS) entry which is preliminary data.</text>
</comment>
<evidence type="ECO:0000256" key="1">
    <source>
        <dbReference type="ARBA" id="ARBA00022729"/>
    </source>
</evidence>
<dbReference type="GO" id="GO:0016829">
    <property type="term" value="F:lyase activity"/>
    <property type="evidence" value="ECO:0007669"/>
    <property type="project" value="UniProtKB-KW"/>
</dbReference>
<evidence type="ECO:0000313" key="5">
    <source>
        <dbReference type="Proteomes" id="UP000317010"/>
    </source>
</evidence>
<evidence type="ECO:0000256" key="2">
    <source>
        <dbReference type="ARBA" id="ARBA00023239"/>
    </source>
</evidence>
<dbReference type="GO" id="GO:0042597">
    <property type="term" value="C:periplasmic space"/>
    <property type="evidence" value="ECO:0007669"/>
    <property type="project" value="InterPro"/>
</dbReference>
<sequence>MRGVNLLIINLMLGFTGFAQSKAGKPDFILLNQQVLQNVSKKYHDGDAVTVKQVTVLLNEADSLLKVEPYSVTFHKTKLAPSGNKHDYVSQAPYWWADSTKADGKPYIRKDGRRNPEIYLLHDDSQLTKMCADVNRLALAYYLSGKESYVQKAASLLKVWFIDTATRMNPNLNYAQYIPGINDGRGIGIIETRSLTKIPDAIELMQNSKYLESTLISGIKKWYAQYADWILNSKNGKSERIQTNNHGTNYDMQLADFAIFTGNGTLATMVINEFTIPRIDQQFTTDGMQPLELVRTRSWDYSTMNLAAWTKLAVIADKLNIDLWHNQTLDGKGIKGAIAWLMPFALQQKKWTYPEIGKFEYENFQQIVLAAKDKYPDVPFPVFYQKFPVENELLLLE</sequence>
<gene>
    <name evidence="4" type="ORF">JN11_04296</name>
</gene>
<keyword evidence="5" id="KW-1185">Reference proteome</keyword>
<reference evidence="4 5" key="1">
    <citation type="submission" date="2019-07" db="EMBL/GenBank/DDBJ databases">
        <title>Genomic Encyclopedia of Archaeal and Bacterial Type Strains, Phase II (KMG-II): from individual species to whole genera.</title>
        <authorList>
            <person name="Goeker M."/>
        </authorList>
    </citation>
    <scope>NUCLEOTIDE SEQUENCE [LARGE SCALE GENOMIC DNA]</scope>
    <source>
        <strain evidence="4 5">ATCC BAA-1854</strain>
    </source>
</reference>
<dbReference type="AlphaFoldDB" id="A0A562TPT0"/>
<dbReference type="Proteomes" id="UP000317010">
    <property type="component" value="Unassembled WGS sequence"/>
</dbReference>
<keyword evidence="1" id="KW-0732">Signal</keyword>
<dbReference type="RefSeq" id="WP_144915896.1">
    <property type="nucleotide sequence ID" value="NZ_VLLI01000015.1"/>
</dbReference>